<feature type="region of interest" description="Disordered" evidence="7">
    <location>
        <begin position="1"/>
        <end position="51"/>
    </location>
</feature>
<evidence type="ECO:0000256" key="1">
    <source>
        <dbReference type="ARBA" id="ARBA00004123"/>
    </source>
</evidence>
<dbReference type="Proteomes" id="UP000325577">
    <property type="component" value="Linkage Group LG3"/>
</dbReference>
<organism evidence="9 10">
    <name type="scientific">Nyssa sinensis</name>
    <dbReference type="NCBI Taxonomy" id="561372"/>
    <lineage>
        <taxon>Eukaryota</taxon>
        <taxon>Viridiplantae</taxon>
        <taxon>Streptophyta</taxon>
        <taxon>Embryophyta</taxon>
        <taxon>Tracheophyta</taxon>
        <taxon>Spermatophyta</taxon>
        <taxon>Magnoliopsida</taxon>
        <taxon>eudicotyledons</taxon>
        <taxon>Gunneridae</taxon>
        <taxon>Pentapetalae</taxon>
        <taxon>asterids</taxon>
        <taxon>Cornales</taxon>
        <taxon>Nyssaceae</taxon>
        <taxon>Nyssa</taxon>
    </lineage>
</organism>
<evidence type="ECO:0000256" key="6">
    <source>
        <dbReference type="RuleBase" id="RU361124"/>
    </source>
</evidence>
<dbReference type="PANTHER" id="PTHR14898">
    <property type="entry name" value="ENHANCER OF POLYCOMB"/>
    <property type="match status" value="1"/>
</dbReference>
<keyword evidence="10" id="KW-1185">Reference proteome</keyword>
<dbReference type="InterPro" id="IPR024943">
    <property type="entry name" value="Enhancer_polycomb"/>
</dbReference>
<evidence type="ECO:0000256" key="3">
    <source>
        <dbReference type="ARBA" id="ARBA00023015"/>
    </source>
</evidence>
<feature type="region of interest" description="Disordered" evidence="7">
    <location>
        <begin position="229"/>
        <end position="265"/>
    </location>
</feature>
<keyword evidence="4 6" id="KW-0804">Transcription</keyword>
<evidence type="ECO:0000256" key="4">
    <source>
        <dbReference type="ARBA" id="ARBA00023163"/>
    </source>
</evidence>
<dbReference type="CDD" id="cd20404">
    <property type="entry name" value="Tudor_Agenet_AtEML-like"/>
    <property type="match status" value="1"/>
</dbReference>
<dbReference type="Gene3D" id="2.30.30.140">
    <property type="match status" value="1"/>
</dbReference>
<accession>A0A5J5A7K4</accession>
<feature type="compositionally biased region" description="Basic and acidic residues" evidence="7">
    <location>
        <begin position="1"/>
        <end position="15"/>
    </location>
</feature>
<keyword evidence="3 6" id="KW-0805">Transcription regulation</keyword>
<dbReference type="InterPro" id="IPR019542">
    <property type="entry name" value="Enhancer_polycomb-like_N"/>
</dbReference>
<evidence type="ECO:0000313" key="9">
    <source>
        <dbReference type="EMBL" id="KAA8525337.1"/>
    </source>
</evidence>
<gene>
    <name evidence="9" type="ORF">F0562_007244</name>
</gene>
<dbReference type="GO" id="GO:0035267">
    <property type="term" value="C:NuA4 histone acetyltransferase complex"/>
    <property type="evidence" value="ECO:0007669"/>
    <property type="project" value="InterPro"/>
</dbReference>
<dbReference type="Pfam" id="PF10513">
    <property type="entry name" value="EPL1"/>
    <property type="match status" value="1"/>
</dbReference>
<evidence type="ECO:0000259" key="8">
    <source>
        <dbReference type="SMART" id="SM00333"/>
    </source>
</evidence>
<reference evidence="9 10" key="1">
    <citation type="submission" date="2019-09" db="EMBL/GenBank/DDBJ databases">
        <title>A chromosome-level genome assembly of the Chinese tupelo Nyssa sinensis.</title>
        <authorList>
            <person name="Yang X."/>
            <person name="Kang M."/>
            <person name="Yang Y."/>
            <person name="Xiong H."/>
            <person name="Wang M."/>
            <person name="Zhang Z."/>
            <person name="Wang Z."/>
            <person name="Wu H."/>
            <person name="Ma T."/>
            <person name="Liu J."/>
            <person name="Xi Z."/>
        </authorList>
    </citation>
    <scope>NUCLEOTIDE SEQUENCE [LARGE SCALE GENOMIC DNA]</scope>
    <source>
        <strain evidence="9">J267</strain>
        <tissue evidence="9">Leaf</tissue>
    </source>
</reference>
<dbReference type="EMBL" id="CM018046">
    <property type="protein sequence ID" value="KAA8525337.1"/>
    <property type="molecule type" value="Genomic_DNA"/>
</dbReference>
<sequence length="1720" mass="193071">MENIEREVSGTETSKKTRSLGLQSLYQSKVAKEGHGKRKSGVEDDGDISNKKRKIRKEVSLSSFQPTGKKSKSLDKVCVDGVSSELGDSDKLQLGLSQKLNSGSGLNSVSLNLDDNGNVICIPKRRRGFVGRRKFESNHVSKLSGLSSSKVGGSIDQITKMDGECKKFQNNQVAKMPSGSEACSVDQLVNLNGDSVGTVVTPRLRLKAGFDGLNANRISRVNSARHAKEGDGHLVVNSGDASSRKCRSNHRKRKDLASGSESVADKVEPSVDGLIKICDDFQDEDEENLEQNAARMLSSRFDPRCTGFSSKSKSSTSPSANALSFLIPSSQDFVGRGVNSLDSSDLATADAASRVLRPRKQHKEKGLGRKRRHFYEILSGDLDAYWLLNRRIKVFWPLDESWYYGLVNDYDPERKLHHIKYDDRDEEWINLQNERFKLLLLPSEVPGKSEPKIFALGDKLADEEERELTMDDDSYLGSYMDSEPIISWLARSSQRAKSSPFSVMKKQKTSHLSRNFVPPLLFDKTDDANGSLDVGSSERDTDIPSFLSALPERLTDASRGEKSMSESTITSSKDRKLPIVYIRKRFRNKGGGLYHLSENNACGSAPSYVTSLAPVVDSLRASKEYDSFLGCLDSRELLWSIDNAGLLKLNIPLILSKEFRFELHFPVPYFLKYTFGAEHFWFFRTISLLQYGPIMSTWPMVHLEMLFVDNIVGLRFLLFEGCLKQAVALVFLVLTVFNQPNERGKYVDLQLPVTSIRFKLSCIQDLRKQHVFAFCSYSKVKYSKWLYLDHKLRQHCLLTRQLPLSECTYGNIKALEGGSDQLDTNSVSGEPSSFEGSRKKYMQGIIPTGVLKECCSANMSQSSSNSDVKHGNIPPFALSFTAAPTFFLSLHLKLLMEHNVACISLQDHHSMYLLENSVHTCRRIADDCTLAEDFSENIPEITSGSNLVTSRREATCSGWLSCGKPQLGTDAIPVCDDGAGLKSYRNSQNGKINVSETSAYPKDPGKNAVDEVVQSQNGGCNDLESKQFVTPPQLVVLEDNASSGMSGASSYSSLNGIRVAIPSFDQVERPIDRRTHTPHSAQLSADLAWNVRDDIVHSPNPTGPRSMLHRNRNSSSSLSFGDFSHAWPDGKADFIGNGFGNGPKKPRTQVQYTMPFGGFDFSSKHKIHNQKGVPYKRIRRANEKKLDGSRSSQRNFELLGCDANVLITHGDRGWRECGVRVVLELADHNEWRLAVKLSGMTKYSYKATHFLQPGSTNRYTHAMMWKGGKDWVLEFPDRSQWMLFKELHEECYNRNIRAASVKNIPIPGVHLIEESDDNGTEVSFVHSSPKYFRQVETDVDMAMDPSRILYDIDSDDEQWILKNQESSDTTERKCEEISEDLFEKTMDMFEKVAYSQQRDHFTSDEIEELMAGVGPMEVIKVIHEHWQQKRQRKGMPLIRHLQPPLWERYQQQMKEWEQAMTKANSSHSNGCHGKAPPIEKPPMFAFCLKPRGLEVPNKGSKQRSQRKFPVSGHTHTVLGDHDALHAFGRRLNGFAFGDERVIFPGNIHESSDVSPLLHTSMKAFSPRDAGGPGYFSMSSEGSEWNHHPKLHRNKSKKIGAFLPLNDQQVVASYNQRTIGSRGNGVHQWNMGLPEWPSQKHYQAEASQRHHIEQLDSSDLDEFRLRDASSAAQHARNMAKLNREKAQRLLYRADLAIHKAVVALMTAEAIKASFEDSNVDG</sequence>
<dbReference type="InterPro" id="IPR002999">
    <property type="entry name" value="Tudor"/>
</dbReference>
<dbReference type="GO" id="GO:0005634">
    <property type="term" value="C:nucleus"/>
    <property type="evidence" value="ECO:0007669"/>
    <property type="project" value="UniProtKB-SubCell"/>
</dbReference>
<dbReference type="GO" id="GO:0006357">
    <property type="term" value="P:regulation of transcription by RNA polymerase II"/>
    <property type="evidence" value="ECO:0007669"/>
    <property type="project" value="InterPro"/>
</dbReference>
<proteinExistence type="inferred from homology"/>
<evidence type="ECO:0000256" key="2">
    <source>
        <dbReference type="ARBA" id="ARBA00008035"/>
    </source>
</evidence>
<feature type="compositionally biased region" description="Basic residues" evidence="7">
    <location>
        <begin position="244"/>
        <end position="254"/>
    </location>
</feature>
<feature type="domain" description="Tudor" evidence="8">
    <location>
        <begin position="384"/>
        <end position="442"/>
    </location>
</feature>
<protein>
    <recommendedName>
        <fullName evidence="6">Enhancer of polycomb-like protein</fullName>
    </recommendedName>
</protein>
<keyword evidence="5 6" id="KW-0539">Nucleus</keyword>
<dbReference type="OrthoDB" id="435275at2759"/>
<comment type="subcellular location">
    <subcellularLocation>
        <location evidence="1 6">Nucleus</location>
    </subcellularLocation>
</comment>
<evidence type="ECO:0000313" key="10">
    <source>
        <dbReference type="Proteomes" id="UP000325577"/>
    </source>
</evidence>
<comment type="similarity">
    <text evidence="2 6">Belongs to the enhancer of polycomb family.</text>
</comment>
<name>A0A5J5A7K4_9ASTE</name>
<evidence type="ECO:0000256" key="7">
    <source>
        <dbReference type="SAM" id="MobiDB-lite"/>
    </source>
</evidence>
<evidence type="ECO:0000256" key="5">
    <source>
        <dbReference type="ARBA" id="ARBA00023242"/>
    </source>
</evidence>
<dbReference type="SMART" id="SM00333">
    <property type="entry name" value="TUDOR"/>
    <property type="match status" value="1"/>
</dbReference>